<sequence length="169" mass="18702">MARSCVLCCSNVVLDSETAAVANEIHGNTASVAILQIMRFLHSAIILALARPEIYFDFFVFSGWDSFGEMTMFHILDDLLVDFHNDKGITEALLKQGPVPGMPENSRSKCLLKYTRRLPGMIATSHWSGELGTIITTACYSLEGTISWFSGWSHELVQRAMVARARLGS</sequence>
<evidence type="ECO:0000313" key="1">
    <source>
        <dbReference type="EMBL" id="EFJ08972.1"/>
    </source>
</evidence>
<dbReference type="HOGENOM" id="CLU_1581207_0_0_1"/>
<keyword evidence="2" id="KW-1185">Reference proteome</keyword>
<accession>D8T2R7</accession>
<organism evidence="2">
    <name type="scientific">Selaginella moellendorffii</name>
    <name type="common">Spikemoss</name>
    <dbReference type="NCBI Taxonomy" id="88036"/>
    <lineage>
        <taxon>Eukaryota</taxon>
        <taxon>Viridiplantae</taxon>
        <taxon>Streptophyta</taxon>
        <taxon>Embryophyta</taxon>
        <taxon>Tracheophyta</taxon>
        <taxon>Lycopodiopsida</taxon>
        <taxon>Selaginellales</taxon>
        <taxon>Selaginellaceae</taxon>
        <taxon>Selaginella</taxon>
    </lineage>
</organism>
<dbReference type="KEGG" id="smo:SELMODRAFT_428419"/>
<dbReference type="AlphaFoldDB" id="D8T2R7"/>
<proteinExistence type="predicted"/>
<reference evidence="1 2" key="1">
    <citation type="journal article" date="2011" name="Science">
        <title>The Selaginella genome identifies genetic changes associated with the evolution of vascular plants.</title>
        <authorList>
            <person name="Banks J.A."/>
            <person name="Nishiyama T."/>
            <person name="Hasebe M."/>
            <person name="Bowman J.L."/>
            <person name="Gribskov M."/>
            <person name="dePamphilis C."/>
            <person name="Albert V.A."/>
            <person name="Aono N."/>
            <person name="Aoyama T."/>
            <person name="Ambrose B.A."/>
            <person name="Ashton N.W."/>
            <person name="Axtell M.J."/>
            <person name="Barker E."/>
            <person name="Barker M.S."/>
            <person name="Bennetzen J.L."/>
            <person name="Bonawitz N.D."/>
            <person name="Chapple C."/>
            <person name="Cheng C."/>
            <person name="Correa L.G."/>
            <person name="Dacre M."/>
            <person name="DeBarry J."/>
            <person name="Dreyer I."/>
            <person name="Elias M."/>
            <person name="Engstrom E.M."/>
            <person name="Estelle M."/>
            <person name="Feng L."/>
            <person name="Finet C."/>
            <person name="Floyd S.K."/>
            <person name="Frommer W.B."/>
            <person name="Fujita T."/>
            <person name="Gramzow L."/>
            <person name="Gutensohn M."/>
            <person name="Harholt J."/>
            <person name="Hattori M."/>
            <person name="Heyl A."/>
            <person name="Hirai T."/>
            <person name="Hiwatashi Y."/>
            <person name="Ishikawa M."/>
            <person name="Iwata M."/>
            <person name="Karol K.G."/>
            <person name="Koehler B."/>
            <person name="Kolukisaoglu U."/>
            <person name="Kubo M."/>
            <person name="Kurata T."/>
            <person name="Lalonde S."/>
            <person name="Li K."/>
            <person name="Li Y."/>
            <person name="Litt A."/>
            <person name="Lyons E."/>
            <person name="Manning G."/>
            <person name="Maruyama T."/>
            <person name="Michael T.P."/>
            <person name="Mikami K."/>
            <person name="Miyazaki S."/>
            <person name="Morinaga S."/>
            <person name="Murata T."/>
            <person name="Mueller-Roeber B."/>
            <person name="Nelson D.R."/>
            <person name="Obara M."/>
            <person name="Oguri Y."/>
            <person name="Olmstead R.G."/>
            <person name="Onodera N."/>
            <person name="Petersen B.L."/>
            <person name="Pils B."/>
            <person name="Prigge M."/>
            <person name="Rensing S.A."/>
            <person name="Riano-Pachon D.M."/>
            <person name="Roberts A.W."/>
            <person name="Sato Y."/>
            <person name="Scheller H.V."/>
            <person name="Schulz B."/>
            <person name="Schulz C."/>
            <person name="Shakirov E.V."/>
            <person name="Shibagaki N."/>
            <person name="Shinohara N."/>
            <person name="Shippen D.E."/>
            <person name="Soerensen I."/>
            <person name="Sotooka R."/>
            <person name="Sugimoto N."/>
            <person name="Sugita M."/>
            <person name="Sumikawa N."/>
            <person name="Tanurdzic M."/>
            <person name="Theissen G."/>
            <person name="Ulvskov P."/>
            <person name="Wakazuki S."/>
            <person name="Weng J.K."/>
            <person name="Willats W.W."/>
            <person name="Wipf D."/>
            <person name="Wolf P.G."/>
            <person name="Yang L."/>
            <person name="Zimmer A.D."/>
            <person name="Zhu Q."/>
            <person name="Mitros T."/>
            <person name="Hellsten U."/>
            <person name="Loque D."/>
            <person name="Otillar R."/>
            <person name="Salamov A."/>
            <person name="Schmutz J."/>
            <person name="Shapiro H."/>
            <person name="Lindquist E."/>
            <person name="Lucas S."/>
            <person name="Rokhsar D."/>
            <person name="Grigoriev I.V."/>
        </authorList>
    </citation>
    <scope>NUCLEOTIDE SEQUENCE [LARGE SCALE GENOMIC DNA]</scope>
</reference>
<dbReference type="InParanoid" id="D8T2R7"/>
<protein>
    <submittedName>
        <fullName evidence="1">Uncharacterized protein</fullName>
    </submittedName>
</protein>
<dbReference type="EMBL" id="GL377667">
    <property type="protein sequence ID" value="EFJ08972.1"/>
    <property type="molecule type" value="Genomic_DNA"/>
</dbReference>
<dbReference type="Proteomes" id="UP000001514">
    <property type="component" value="Unassembled WGS sequence"/>
</dbReference>
<evidence type="ECO:0000313" key="2">
    <source>
        <dbReference type="Proteomes" id="UP000001514"/>
    </source>
</evidence>
<dbReference type="Gramene" id="EFJ08972">
    <property type="protein sequence ID" value="EFJ08972"/>
    <property type="gene ID" value="SELMODRAFT_428419"/>
</dbReference>
<gene>
    <name evidence="1" type="ORF">SELMODRAFT_428419</name>
</gene>
<name>D8T2R7_SELML</name>